<sequence>MLLVPQKGRGMDDAVLPGDYQRNTDVVRRADSPVMVKQVCTELGDVYRAGPCAAAALPYHPTREIRSRRPAIPARKPATATSTRWQLGIPEGAKPAPQALVLAQPDPTGSVSE</sequence>
<proteinExistence type="predicted"/>
<keyword evidence="3" id="KW-1185">Reference proteome</keyword>
<comment type="caution">
    <text evidence="2">The sequence shown here is derived from an EMBL/GenBank/DDBJ whole genome shotgun (WGS) entry which is preliminary data.</text>
</comment>
<evidence type="ECO:0000313" key="2">
    <source>
        <dbReference type="EMBL" id="KUM86680.1"/>
    </source>
</evidence>
<name>A0A101N520_9ACTN</name>
<reference evidence="2 3" key="1">
    <citation type="submission" date="2015-10" db="EMBL/GenBank/DDBJ databases">
        <title>Draft genome sequence of Streptomyces cellostaticus DSM 40189, type strain for the species Streptomyces cellostaticus.</title>
        <authorList>
            <person name="Ruckert C."/>
            <person name="Winkler A."/>
            <person name="Kalinowski J."/>
            <person name="Kampfer P."/>
            <person name="Glaeser S."/>
        </authorList>
    </citation>
    <scope>NUCLEOTIDE SEQUENCE [LARGE SCALE GENOMIC DNA]</scope>
    <source>
        <strain evidence="2 3">DSM 40189</strain>
    </source>
</reference>
<dbReference type="EMBL" id="LMWL01000108">
    <property type="protein sequence ID" value="KUM86680.1"/>
    <property type="molecule type" value="Genomic_DNA"/>
</dbReference>
<dbReference type="Proteomes" id="UP000054241">
    <property type="component" value="Unassembled WGS sequence"/>
</dbReference>
<dbReference type="AlphaFoldDB" id="A0A101N520"/>
<evidence type="ECO:0000256" key="1">
    <source>
        <dbReference type="SAM" id="MobiDB-lite"/>
    </source>
</evidence>
<evidence type="ECO:0000313" key="3">
    <source>
        <dbReference type="Proteomes" id="UP000054241"/>
    </source>
</evidence>
<feature type="region of interest" description="Disordered" evidence="1">
    <location>
        <begin position="66"/>
        <end position="113"/>
    </location>
</feature>
<gene>
    <name evidence="2" type="ORF">AQI88_41090</name>
</gene>
<protein>
    <submittedName>
        <fullName evidence="2">Uncharacterized protein</fullName>
    </submittedName>
</protein>
<organism evidence="2 3">
    <name type="scientific">Streptomyces cellostaticus</name>
    <dbReference type="NCBI Taxonomy" id="67285"/>
    <lineage>
        <taxon>Bacteria</taxon>
        <taxon>Bacillati</taxon>
        <taxon>Actinomycetota</taxon>
        <taxon>Actinomycetes</taxon>
        <taxon>Kitasatosporales</taxon>
        <taxon>Streptomycetaceae</taxon>
        <taxon>Streptomyces</taxon>
    </lineage>
</organism>
<accession>A0A101N520</accession>